<protein>
    <submittedName>
        <fullName evidence="2">CDP-diacylglycerol--glycerol-3-phosphate 3-phosphatidyltransferase</fullName>
        <ecNumber evidence="2">2.7.8.5</ecNumber>
    </submittedName>
</protein>
<evidence type="ECO:0000256" key="1">
    <source>
        <dbReference type="SAM" id="Phobius"/>
    </source>
</evidence>
<evidence type="ECO:0000313" key="3">
    <source>
        <dbReference type="Proteomes" id="UP001268089"/>
    </source>
</evidence>
<feature type="transmembrane region" description="Helical" evidence="1">
    <location>
        <begin position="102"/>
        <end position="129"/>
    </location>
</feature>
<keyword evidence="2" id="KW-0808">Transferase</keyword>
<dbReference type="RefSeq" id="WP_310343748.1">
    <property type="nucleotide sequence ID" value="NZ_JAVDXO010000006.1"/>
</dbReference>
<dbReference type="EC" id="2.7.8.5" evidence="2"/>
<dbReference type="Gene3D" id="1.20.120.1760">
    <property type="match status" value="1"/>
</dbReference>
<name>A0ABU1ZPI4_9BURK</name>
<organism evidence="2 3">
    <name type="scientific">Rhodoferax saidenbachensis</name>
    <dbReference type="NCBI Taxonomy" id="1484693"/>
    <lineage>
        <taxon>Bacteria</taxon>
        <taxon>Pseudomonadati</taxon>
        <taxon>Pseudomonadota</taxon>
        <taxon>Betaproteobacteria</taxon>
        <taxon>Burkholderiales</taxon>
        <taxon>Comamonadaceae</taxon>
        <taxon>Rhodoferax</taxon>
    </lineage>
</organism>
<accession>A0ABU1ZPI4</accession>
<dbReference type="EMBL" id="JAVDXO010000006">
    <property type="protein sequence ID" value="MDR7307461.1"/>
    <property type="molecule type" value="Genomic_DNA"/>
</dbReference>
<dbReference type="Proteomes" id="UP001268089">
    <property type="component" value="Unassembled WGS sequence"/>
</dbReference>
<comment type="caution">
    <text evidence="2">The sequence shown here is derived from an EMBL/GenBank/DDBJ whole genome shotgun (WGS) entry which is preliminary data.</text>
</comment>
<reference evidence="2 3" key="1">
    <citation type="submission" date="2023-07" db="EMBL/GenBank/DDBJ databases">
        <title>Sorghum-associated microbial communities from plants grown in Nebraska, USA.</title>
        <authorList>
            <person name="Schachtman D."/>
        </authorList>
    </citation>
    <scope>NUCLEOTIDE SEQUENCE [LARGE SCALE GENOMIC DNA]</scope>
    <source>
        <strain evidence="2 3">BE308</strain>
    </source>
</reference>
<feature type="transmembrane region" description="Helical" evidence="1">
    <location>
        <begin position="56"/>
        <end position="81"/>
    </location>
</feature>
<sequence>MRFSVYQLKPRFQQLLQPLLQRLARWGISPNQLTLATMGLMLLYGAALALCPGNPALWVGLPLVLLVRMALNALDGMLANATGQKTRLGAVLNELCDQVSDAALYLPFALAPGVHAGLLVVVVMAASWAEFTGLAALAVGAQRRFDGPMGKSDRAVAFGLLGLMVGCAATPAWTHSLLVVVLVLLGWTVRNRVRAAVKAAD</sequence>
<gene>
    <name evidence="2" type="ORF">J2X15_002748</name>
</gene>
<keyword evidence="1" id="KW-1133">Transmembrane helix</keyword>
<feature type="transmembrane region" description="Helical" evidence="1">
    <location>
        <begin position="155"/>
        <end position="185"/>
    </location>
</feature>
<evidence type="ECO:0000313" key="2">
    <source>
        <dbReference type="EMBL" id="MDR7307461.1"/>
    </source>
</evidence>
<keyword evidence="1" id="KW-0812">Transmembrane</keyword>
<dbReference type="GO" id="GO:0008444">
    <property type="term" value="F:CDP-diacylglycerol-glycerol-3-phosphate 3-phosphatidyltransferase activity"/>
    <property type="evidence" value="ECO:0007669"/>
    <property type="project" value="UniProtKB-EC"/>
</dbReference>
<dbReference type="InterPro" id="IPR000462">
    <property type="entry name" value="CDP-OH_P_trans"/>
</dbReference>
<dbReference type="InterPro" id="IPR043130">
    <property type="entry name" value="CDP-OH_PTrfase_TM_dom"/>
</dbReference>
<proteinExistence type="predicted"/>
<keyword evidence="3" id="KW-1185">Reference proteome</keyword>
<keyword evidence="1" id="KW-0472">Membrane</keyword>
<dbReference type="Pfam" id="PF01066">
    <property type="entry name" value="CDP-OH_P_transf"/>
    <property type="match status" value="1"/>
</dbReference>